<evidence type="ECO:0000313" key="3">
    <source>
        <dbReference type="Proteomes" id="UP000187209"/>
    </source>
</evidence>
<sequence length="386" mass="45749">MENLTESLLKQQVEFLQTELEQTKQKALDHHKLNESLMSILGKNEETLINSQMVKELQKTTELQRKEIQDLKLRHKDQILETEKEKNSILLNQKELEFELRQQKLTFETEKLEFFNKLQKLEAEKNLLEKDKKSYENNINQIQNLQNYQLERKIKELQSKIDTIQSEHEKELKKIKEDSEKSLQELKKAYDTETAIQKQTIIELQGKVKEYSIDIKRIREKNNAEILKIQVEKLENSVDYYKSLSLGGSQRVSNERDDFRSICSEALGSKDSLTRSGRSFFKISEEENEDFDVFQKKLQAQEEKFTQKIDNLHRELKKCKEDKDLIESNLKNEIKFLIGKLLKAKSKLTAEGELTGLMRRESMIKCTGDCQMYGKDRMQSWRRDIR</sequence>
<feature type="coiled-coil region" evidence="1">
    <location>
        <begin position="111"/>
        <end position="237"/>
    </location>
</feature>
<dbReference type="AlphaFoldDB" id="A0A1R2CA36"/>
<gene>
    <name evidence="2" type="ORF">SteCoe_12710</name>
</gene>
<reference evidence="2 3" key="1">
    <citation type="submission" date="2016-11" db="EMBL/GenBank/DDBJ databases">
        <title>The macronuclear genome of Stentor coeruleus: a giant cell with tiny introns.</title>
        <authorList>
            <person name="Slabodnick M."/>
            <person name="Ruby J.G."/>
            <person name="Reiff S.B."/>
            <person name="Swart E.C."/>
            <person name="Gosai S."/>
            <person name="Prabakaran S."/>
            <person name="Witkowska E."/>
            <person name="Larue G.E."/>
            <person name="Fisher S."/>
            <person name="Freeman R.M."/>
            <person name="Gunawardena J."/>
            <person name="Chu W."/>
            <person name="Stover N.A."/>
            <person name="Gregory B.D."/>
            <person name="Nowacki M."/>
            <person name="Derisi J."/>
            <person name="Roy S.W."/>
            <person name="Marshall W.F."/>
            <person name="Sood P."/>
        </authorList>
    </citation>
    <scope>NUCLEOTIDE SEQUENCE [LARGE SCALE GENOMIC DNA]</scope>
    <source>
        <strain evidence="2">WM001</strain>
    </source>
</reference>
<dbReference type="Proteomes" id="UP000187209">
    <property type="component" value="Unassembled WGS sequence"/>
</dbReference>
<dbReference type="EMBL" id="MPUH01000223">
    <property type="protein sequence ID" value="OMJ85868.1"/>
    <property type="molecule type" value="Genomic_DNA"/>
</dbReference>
<keyword evidence="3" id="KW-1185">Reference proteome</keyword>
<accession>A0A1R2CA36</accession>
<evidence type="ECO:0000313" key="2">
    <source>
        <dbReference type="EMBL" id="OMJ85868.1"/>
    </source>
</evidence>
<comment type="caution">
    <text evidence="2">The sequence shown here is derived from an EMBL/GenBank/DDBJ whole genome shotgun (WGS) entry which is preliminary data.</text>
</comment>
<name>A0A1R2CA36_9CILI</name>
<keyword evidence="1" id="KW-0175">Coiled coil</keyword>
<proteinExistence type="predicted"/>
<organism evidence="2 3">
    <name type="scientific">Stentor coeruleus</name>
    <dbReference type="NCBI Taxonomy" id="5963"/>
    <lineage>
        <taxon>Eukaryota</taxon>
        <taxon>Sar</taxon>
        <taxon>Alveolata</taxon>
        <taxon>Ciliophora</taxon>
        <taxon>Postciliodesmatophora</taxon>
        <taxon>Heterotrichea</taxon>
        <taxon>Heterotrichida</taxon>
        <taxon>Stentoridae</taxon>
        <taxon>Stentor</taxon>
    </lineage>
</organism>
<evidence type="ECO:0000256" key="1">
    <source>
        <dbReference type="SAM" id="Coils"/>
    </source>
</evidence>
<feature type="coiled-coil region" evidence="1">
    <location>
        <begin position="284"/>
        <end position="329"/>
    </location>
</feature>
<protein>
    <submittedName>
        <fullName evidence="2">Uncharacterized protein</fullName>
    </submittedName>
</protein>